<dbReference type="OrthoDB" id="5278722at2759"/>
<proteinExistence type="predicted"/>
<organism evidence="2 3">
    <name type="scientific">Trichoderma harzianum</name>
    <name type="common">Hypocrea lixii</name>
    <dbReference type="NCBI Taxonomy" id="5544"/>
    <lineage>
        <taxon>Eukaryota</taxon>
        <taxon>Fungi</taxon>
        <taxon>Dikarya</taxon>
        <taxon>Ascomycota</taxon>
        <taxon>Pezizomycotina</taxon>
        <taxon>Sordariomycetes</taxon>
        <taxon>Hypocreomycetidae</taxon>
        <taxon>Hypocreales</taxon>
        <taxon>Hypocreaceae</taxon>
        <taxon>Trichoderma</taxon>
    </lineage>
</organism>
<dbReference type="EMBL" id="JOKZ01000248">
    <property type="protein sequence ID" value="KKP00501.1"/>
    <property type="molecule type" value="Genomic_DNA"/>
</dbReference>
<evidence type="ECO:0000313" key="2">
    <source>
        <dbReference type="EMBL" id="KKP00501.1"/>
    </source>
</evidence>
<evidence type="ECO:0000256" key="1">
    <source>
        <dbReference type="SAM" id="Phobius"/>
    </source>
</evidence>
<dbReference type="Proteomes" id="UP000034112">
    <property type="component" value="Unassembled WGS sequence"/>
</dbReference>
<gene>
    <name evidence="2" type="ORF">THAR02_07378</name>
</gene>
<dbReference type="OMA" id="NDHLFYD"/>
<keyword evidence="1" id="KW-0472">Membrane</keyword>
<keyword evidence="1" id="KW-0812">Transmembrane</keyword>
<sequence>MSGFAKEQLPSDGSSNWSLHAKAFLVVCSHRMWRGGPRSILQIAAAAFGLLMLFYFVTLQLDDRYQQILSWSTPESGGSGDLRIVVFGSQDLMGSAPDAKHTHTSWPEHLCKQLKCHSVLSFIPPIESQPGLTSNSIYGTEIRALEMFNEQVNLTGKPALDNLYIPEQYPVPTKTPDLAAQVQKFLTMAAPKIPPRETLWVFTFGTWETWNMASLPRETGERLIDASVTDIFTQVELLYRKSLNPASPAFSDFWSNVTKEEIQALTHPNPENKPDERKTESFRVVIPQLFDITLAPGWQKRPLPSESQSRGVQMRNAAYLNSRWNDQVSRQLEYWRRKGNSKPEGVEDEGIETASSVPTMASLLRYLPEALQPKEKDSNREEISEDIIYAPYPRRLGLQSSLVKSVLDAMTEEEMQRSGLRDSRGRGSRPADDAMRFFDVWTPCIADARSVTGISTSQPSQECEVPNDHLFYDEFTFGERAKEELAKQTASQIREYLFVS</sequence>
<keyword evidence="1" id="KW-1133">Transmembrane helix</keyword>
<name>A0A0F9X5M3_TRIHA</name>
<reference evidence="3" key="1">
    <citation type="journal article" date="2015" name="Genome Announc.">
        <title>Draft whole-genome sequence of the biocontrol agent Trichoderma harzianum T6776.</title>
        <authorList>
            <person name="Baroncelli R."/>
            <person name="Piaggeschi G."/>
            <person name="Fiorini L."/>
            <person name="Bertolini E."/>
            <person name="Zapparata A."/>
            <person name="Pe M.E."/>
            <person name="Sarrocco S."/>
            <person name="Vannacci G."/>
        </authorList>
    </citation>
    <scope>NUCLEOTIDE SEQUENCE [LARGE SCALE GENOMIC DNA]</scope>
    <source>
        <strain evidence="3">T6776</strain>
    </source>
</reference>
<evidence type="ECO:0000313" key="3">
    <source>
        <dbReference type="Proteomes" id="UP000034112"/>
    </source>
</evidence>
<accession>A0A0F9X5M3</accession>
<protein>
    <submittedName>
        <fullName evidence="2">Uncharacterized protein</fullName>
    </submittedName>
</protein>
<feature type="transmembrane region" description="Helical" evidence="1">
    <location>
        <begin position="39"/>
        <end position="57"/>
    </location>
</feature>
<comment type="caution">
    <text evidence="2">The sequence shown here is derived from an EMBL/GenBank/DDBJ whole genome shotgun (WGS) entry which is preliminary data.</text>
</comment>
<dbReference type="AlphaFoldDB" id="A0A0F9X5M3"/>